<reference evidence="1 2" key="1">
    <citation type="submission" date="2015-07" db="EMBL/GenBank/DDBJ databases">
        <title>The genome of Eufriesea mexicana.</title>
        <authorList>
            <person name="Pan H."/>
            <person name="Kapheim K."/>
        </authorList>
    </citation>
    <scope>NUCLEOTIDE SEQUENCE [LARGE SCALE GENOMIC DNA]</scope>
    <source>
        <strain evidence="1">0111107269</strain>
        <tissue evidence="1">Whole body</tissue>
    </source>
</reference>
<keyword evidence="2" id="KW-1185">Reference proteome</keyword>
<dbReference type="AlphaFoldDB" id="A0A310SCE9"/>
<name>A0A310SCE9_9HYME</name>
<protein>
    <submittedName>
        <fullName evidence="1">Uncharacterized protein</fullName>
    </submittedName>
</protein>
<gene>
    <name evidence="1" type="ORF">WN48_00636</name>
</gene>
<organism evidence="1 2">
    <name type="scientific">Eufriesea mexicana</name>
    <dbReference type="NCBI Taxonomy" id="516756"/>
    <lineage>
        <taxon>Eukaryota</taxon>
        <taxon>Metazoa</taxon>
        <taxon>Ecdysozoa</taxon>
        <taxon>Arthropoda</taxon>
        <taxon>Hexapoda</taxon>
        <taxon>Insecta</taxon>
        <taxon>Pterygota</taxon>
        <taxon>Neoptera</taxon>
        <taxon>Endopterygota</taxon>
        <taxon>Hymenoptera</taxon>
        <taxon>Apocrita</taxon>
        <taxon>Aculeata</taxon>
        <taxon>Apoidea</taxon>
        <taxon>Anthophila</taxon>
        <taxon>Apidae</taxon>
        <taxon>Eufriesea</taxon>
    </lineage>
</organism>
<proteinExistence type="predicted"/>
<evidence type="ECO:0000313" key="1">
    <source>
        <dbReference type="EMBL" id="OAD52616.1"/>
    </source>
</evidence>
<dbReference type="EMBL" id="KQ770716">
    <property type="protein sequence ID" value="OAD52616.1"/>
    <property type="molecule type" value="Genomic_DNA"/>
</dbReference>
<evidence type="ECO:0000313" key="2">
    <source>
        <dbReference type="Proteomes" id="UP000250275"/>
    </source>
</evidence>
<sequence>MFTRKNPHVCIDTEATCRRQCIASVDWKYSNARLIVARRRQPISPITLIVCNLIELRRPL</sequence>
<accession>A0A310SCE9</accession>
<dbReference type="Proteomes" id="UP000250275">
    <property type="component" value="Unassembled WGS sequence"/>
</dbReference>